<dbReference type="InterPro" id="IPR050126">
    <property type="entry name" value="Ap4A_hydrolase"/>
</dbReference>
<accession>A0ABX9XPE3</accession>
<dbReference type="EC" id="3.1.4.-" evidence="2"/>
<keyword evidence="5" id="KW-1185">Reference proteome</keyword>
<feature type="domain" description="Calcineurin-like phosphoesterase" evidence="3">
    <location>
        <begin position="1"/>
        <end position="196"/>
    </location>
</feature>
<dbReference type="InterPro" id="IPR024654">
    <property type="entry name" value="Calcineurin-like_PHP_lpxH"/>
</dbReference>
<name>A0ABX9XPE3_9PSED</name>
<dbReference type="InterPro" id="IPR011152">
    <property type="entry name" value="Pesterase_MJ0912"/>
</dbReference>
<organism evidence="4 5">
    <name type="scientific">Pseudomonas neustonica</name>
    <dbReference type="NCBI Taxonomy" id="2487346"/>
    <lineage>
        <taxon>Bacteria</taxon>
        <taxon>Pseudomonadati</taxon>
        <taxon>Pseudomonadota</taxon>
        <taxon>Gammaproteobacteria</taxon>
        <taxon>Pseudomonadales</taxon>
        <taxon>Pseudomonadaceae</taxon>
        <taxon>Pseudomonas</taxon>
    </lineage>
</organism>
<gene>
    <name evidence="4" type="ORF">EF096_00285</name>
</gene>
<dbReference type="Pfam" id="PF12850">
    <property type="entry name" value="Metallophos_2"/>
    <property type="match status" value="1"/>
</dbReference>
<keyword evidence="2" id="KW-0479">Metal-binding</keyword>
<dbReference type="InterPro" id="IPR029052">
    <property type="entry name" value="Metallo-depent_PP-like"/>
</dbReference>
<dbReference type="Gene3D" id="3.60.21.10">
    <property type="match status" value="1"/>
</dbReference>
<dbReference type="Proteomes" id="UP000275199">
    <property type="component" value="Unassembled WGS sequence"/>
</dbReference>
<evidence type="ECO:0000313" key="4">
    <source>
        <dbReference type="EMBL" id="ROZ88174.1"/>
    </source>
</evidence>
<sequence length="231" mass="25970">MKVAVISDLHANIHALRVVLEDLDKENVSAILVAGDLIGYYYWPAEVVNLLMADERFICIRGNHENILHQVLGSEEAAHRYYAKYGSGYEVCRRQLSETQLQWLFSLPEKINVTLDGITFHVGHGALGSTDEYLYPNAPIERLLGNYSEATYTIFGHTHYPFFHEHGGRYLLNPGSVGQPRDTGGLASYLVVNTTNKVVRFKRRAFDKDAIIAAALEKDPSLGYLADIMNR</sequence>
<comment type="similarity">
    <text evidence="1 2">Belongs to the metallophosphoesterase superfamily. YfcE family.</text>
</comment>
<comment type="cofactor">
    <cofactor evidence="2">
        <name>a divalent metal cation</name>
        <dbReference type="ChEBI" id="CHEBI:60240"/>
    </cofactor>
</comment>
<comment type="caution">
    <text evidence="4">The sequence shown here is derived from an EMBL/GenBank/DDBJ whole genome shotgun (WGS) entry which is preliminary data.</text>
</comment>
<dbReference type="NCBIfam" id="TIGR00040">
    <property type="entry name" value="yfcE"/>
    <property type="match status" value="1"/>
</dbReference>
<dbReference type="PANTHER" id="PTHR42850:SF2">
    <property type="entry name" value="BLL5683 PROTEIN"/>
    <property type="match status" value="1"/>
</dbReference>
<dbReference type="RefSeq" id="WP_123887606.1">
    <property type="nucleotide sequence ID" value="NZ_JBPYCX010000001.1"/>
</dbReference>
<dbReference type="InterPro" id="IPR000979">
    <property type="entry name" value="Phosphodiesterase_MJ0936/Vps29"/>
</dbReference>
<dbReference type="EMBL" id="RKKU01000001">
    <property type="protein sequence ID" value="ROZ88174.1"/>
    <property type="molecule type" value="Genomic_DNA"/>
</dbReference>
<evidence type="ECO:0000313" key="5">
    <source>
        <dbReference type="Proteomes" id="UP000275199"/>
    </source>
</evidence>
<evidence type="ECO:0000256" key="2">
    <source>
        <dbReference type="RuleBase" id="RU362039"/>
    </source>
</evidence>
<dbReference type="PIRSF" id="PIRSF000883">
    <property type="entry name" value="Pesterase_MJ0912"/>
    <property type="match status" value="1"/>
</dbReference>
<protein>
    <recommendedName>
        <fullName evidence="2">Phosphoesterase</fullName>
        <ecNumber evidence="2">3.1.4.-</ecNumber>
    </recommendedName>
</protein>
<dbReference type="SUPFAM" id="SSF56300">
    <property type="entry name" value="Metallo-dependent phosphatases"/>
    <property type="match status" value="1"/>
</dbReference>
<evidence type="ECO:0000259" key="3">
    <source>
        <dbReference type="Pfam" id="PF12850"/>
    </source>
</evidence>
<evidence type="ECO:0000256" key="1">
    <source>
        <dbReference type="ARBA" id="ARBA00008950"/>
    </source>
</evidence>
<dbReference type="PANTHER" id="PTHR42850">
    <property type="entry name" value="METALLOPHOSPHOESTERASE"/>
    <property type="match status" value="1"/>
</dbReference>
<reference evidence="4 5" key="1">
    <citation type="submission" date="2018-11" db="EMBL/GenBank/DDBJ databases">
        <authorList>
            <person name="Jang G.I."/>
            <person name="Hwang C.Y."/>
        </authorList>
    </citation>
    <scope>NUCLEOTIDE SEQUENCE [LARGE SCALE GENOMIC DNA]</scope>
    <source>
        <strain evidence="4 5">SSM26</strain>
    </source>
</reference>
<proteinExistence type="inferred from homology"/>